<protein>
    <recommendedName>
        <fullName evidence="8">Transport permease protein</fullName>
    </recommendedName>
</protein>
<evidence type="ECO:0000256" key="2">
    <source>
        <dbReference type="ARBA" id="ARBA00007783"/>
    </source>
</evidence>
<dbReference type="AlphaFoldDB" id="A0A839TSU1"/>
<feature type="transmembrane region" description="Helical" evidence="8">
    <location>
        <begin position="300"/>
        <end position="319"/>
    </location>
</feature>
<feature type="transmembrane region" description="Helical" evidence="8">
    <location>
        <begin position="21"/>
        <end position="41"/>
    </location>
</feature>
<comment type="similarity">
    <text evidence="2 8">Belongs to the ABC-2 integral membrane protein family.</text>
</comment>
<keyword evidence="5 8" id="KW-0812">Transmembrane</keyword>
<dbReference type="PANTHER" id="PTHR30294:SF45">
    <property type="entry name" value="LINEARMYCIN RESISTANCE PERMEASE PROTEIN LNRN"/>
    <property type="match status" value="1"/>
</dbReference>
<name>A0A839TSU1_9BACL</name>
<evidence type="ECO:0000313" key="11">
    <source>
        <dbReference type="Proteomes" id="UP000517523"/>
    </source>
</evidence>
<dbReference type="GO" id="GO:0140359">
    <property type="term" value="F:ABC-type transporter activity"/>
    <property type="evidence" value="ECO:0007669"/>
    <property type="project" value="InterPro"/>
</dbReference>
<evidence type="ECO:0000313" key="10">
    <source>
        <dbReference type="EMBL" id="MBB3130144.1"/>
    </source>
</evidence>
<dbReference type="GO" id="GO:0043190">
    <property type="term" value="C:ATP-binding cassette (ABC) transporter complex"/>
    <property type="evidence" value="ECO:0007669"/>
    <property type="project" value="InterPro"/>
</dbReference>
<dbReference type="EMBL" id="JACHXJ010000004">
    <property type="protein sequence ID" value="MBB3130144.1"/>
    <property type="molecule type" value="Genomic_DNA"/>
</dbReference>
<dbReference type="InterPro" id="IPR051449">
    <property type="entry name" value="ABC-2_transporter_component"/>
</dbReference>
<keyword evidence="3 8" id="KW-0813">Transport</keyword>
<reference evidence="10 11" key="1">
    <citation type="submission" date="2020-08" db="EMBL/GenBank/DDBJ databases">
        <title>Genomic Encyclopedia of Type Strains, Phase III (KMG-III): the genomes of soil and plant-associated and newly described type strains.</title>
        <authorList>
            <person name="Whitman W."/>
        </authorList>
    </citation>
    <scope>NUCLEOTIDE SEQUENCE [LARGE SCALE GENOMIC DNA]</scope>
    <source>
        <strain evidence="10 11">CECT 5831</strain>
    </source>
</reference>
<organism evidence="10 11">
    <name type="scientific">Paenibacillus rhizosphaerae</name>
    <dbReference type="NCBI Taxonomy" id="297318"/>
    <lineage>
        <taxon>Bacteria</taxon>
        <taxon>Bacillati</taxon>
        <taxon>Bacillota</taxon>
        <taxon>Bacilli</taxon>
        <taxon>Bacillales</taxon>
        <taxon>Paenibacillaceae</taxon>
        <taxon>Paenibacillus</taxon>
    </lineage>
</organism>
<accession>A0A839TSU1</accession>
<feature type="transmembrane region" description="Helical" evidence="8">
    <location>
        <begin position="189"/>
        <end position="208"/>
    </location>
</feature>
<evidence type="ECO:0000259" key="9">
    <source>
        <dbReference type="PROSITE" id="PS51012"/>
    </source>
</evidence>
<gene>
    <name evidence="10" type="ORF">FHS19_004849</name>
</gene>
<dbReference type="Gene3D" id="3.40.1710.10">
    <property type="entry name" value="abc type-2 transporter like domain"/>
    <property type="match status" value="1"/>
</dbReference>
<dbReference type="InterPro" id="IPR000412">
    <property type="entry name" value="ABC_2_transport"/>
</dbReference>
<feature type="transmembrane region" description="Helical" evidence="8">
    <location>
        <begin position="264"/>
        <end position="288"/>
    </location>
</feature>
<dbReference type="Pfam" id="PF12698">
    <property type="entry name" value="ABC2_membrane_3"/>
    <property type="match status" value="1"/>
</dbReference>
<dbReference type="PRINTS" id="PR00164">
    <property type="entry name" value="ABC2TRNSPORT"/>
</dbReference>
<keyword evidence="7 8" id="KW-0472">Membrane</keyword>
<evidence type="ECO:0000256" key="5">
    <source>
        <dbReference type="ARBA" id="ARBA00022692"/>
    </source>
</evidence>
<evidence type="ECO:0000256" key="4">
    <source>
        <dbReference type="ARBA" id="ARBA00022475"/>
    </source>
</evidence>
<dbReference type="InterPro" id="IPR013525">
    <property type="entry name" value="ABC2_TM"/>
</dbReference>
<keyword evidence="6 8" id="KW-1133">Transmembrane helix</keyword>
<dbReference type="Proteomes" id="UP000517523">
    <property type="component" value="Unassembled WGS sequence"/>
</dbReference>
<feature type="transmembrane region" description="Helical" evidence="8">
    <location>
        <begin position="229"/>
        <end position="252"/>
    </location>
</feature>
<comment type="caution">
    <text evidence="10">The sequence shown here is derived from an EMBL/GenBank/DDBJ whole genome shotgun (WGS) entry which is preliminary data.</text>
</comment>
<sequence length="383" mass="42366">MWKDIWFLVTRTLRATFRKRSTIILYFGLPIAGILASLLLYGSQGTTELRVGVVNGDEGQTIAADTVRFVQGLDHVKVVNVTQQELHDQLAASDLDSGLIIDSGYSESVRSGSPDHIAIQSVKGAQVTAYMKSMLYGYIDNVAAMGRISGGNDAKFQQLYDRYRSADFKVTSESVNDTSTTKEMSYQSIGFLLMFMMTSAVSLSELILKNRENRTYFRVLSSPINARTYVLANILMNLIVMLAQIVIVLFFMRVVFRIDPGMPVAQMFGILLLFSLVSVSVSLVIVAFSKSTAMAGALSNLVVTPTCLLSGCFFPISIMPDAIRRVSDFLPQNWVLQSIEKLQSGAGFAGVWFNLSILLAFAVVFFLIATYKFGRNNDTRNFV</sequence>
<evidence type="ECO:0000256" key="8">
    <source>
        <dbReference type="RuleBase" id="RU361157"/>
    </source>
</evidence>
<dbReference type="RefSeq" id="WP_183584282.1">
    <property type="nucleotide sequence ID" value="NZ_JACHXJ010000004.1"/>
</dbReference>
<feature type="transmembrane region" description="Helical" evidence="8">
    <location>
        <begin position="351"/>
        <end position="371"/>
    </location>
</feature>
<comment type="subcellular location">
    <subcellularLocation>
        <location evidence="1 8">Cell membrane</location>
        <topology evidence="1 8">Multi-pass membrane protein</topology>
    </subcellularLocation>
</comment>
<evidence type="ECO:0000256" key="1">
    <source>
        <dbReference type="ARBA" id="ARBA00004651"/>
    </source>
</evidence>
<evidence type="ECO:0000256" key="3">
    <source>
        <dbReference type="ARBA" id="ARBA00022448"/>
    </source>
</evidence>
<evidence type="ECO:0000256" key="6">
    <source>
        <dbReference type="ARBA" id="ARBA00022989"/>
    </source>
</evidence>
<dbReference type="PROSITE" id="PS51012">
    <property type="entry name" value="ABC_TM2"/>
    <property type="match status" value="1"/>
</dbReference>
<dbReference type="PANTHER" id="PTHR30294">
    <property type="entry name" value="MEMBRANE COMPONENT OF ABC TRANSPORTER YHHJ-RELATED"/>
    <property type="match status" value="1"/>
</dbReference>
<feature type="domain" description="ABC transmembrane type-2" evidence="9">
    <location>
        <begin position="152"/>
        <end position="376"/>
    </location>
</feature>
<evidence type="ECO:0000256" key="7">
    <source>
        <dbReference type="ARBA" id="ARBA00023136"/>
    </source>
</evidence>
<keyword evidence="4 8" id="KW-1003">Cell membrane</keyword>
<proteinExistence type="inferred from homology"/>
<dbReference type="InterPro" id="IPR047817">
    <property type="entry name" value="ABC2_TM_bact-type"/>
</dbReference>